<evidence type="ECO:0000256" key="10">
    <source>
        <dbReference type="ARBA" id="ARBA00023136"/>
    </source>
</evidence>
<keyword evidence="7" id="KW-0630">Potassium</keyword>
<keyword evidence="2" id="KW-0813">Transport</keyword>
<gene>
    <name evidence="14" type="ORF">GQ588_08480</name>
</gene>
<evidence type="ECO:0000259" key="13">
    <source>
        <dbReference type="Pfam" id="PF00520"/>
    </source>
</evidence>
<evidence type="ECO:0000256" key="1">
    <source>
        <dbReference type="ARBA" id="ARBA00004141"/>
    </source>
</evidence>
<dbReference type="SUPFAM" id="SSF81324">
    <property type="entry name" value="Voltage-gated potassium channels"/>
    <property type="match status" value="1"/>
</dbReference>
<dbReference type="PANTHER" id="PTHR11537">
    <property type="entry name" value="VOLTAGE-GATED POTASSIUM CHANNEL"/>
    <property type="match status" value="1"/>
</dbReference>
<evidence type="ECO:0000256" key="12">
    <source>
        <dbReference type="SAM" id="Phobius"/>
    </source>
</evidence>
<feature type="transmembrane region" description="Helical" evidence="12">
    <location>
        <begin position="115"/>
        <end position="136"/>
    </location>
</feature>
<keyword evidence="5" id="KW-0631">Potassium channel</keyword>
<evidence type="ECO:0000256" key="6">
    <source>
        <dbReference type="ARBA" id="ARBA00022882"/>
    </source>
</evidence>
<feature type="transmembrane region" description="Helical" evidence="12">
    <location>
        <begin position="76"/>
        <end position="95"/>
    </location>
</feature>
<keyword evidence="6" id="KW-0851">Voltage-gated channel</keyword>
<evidence type="ECO:0000256" key="11">
    <source>
        <dbReference type="ARBA" id="ARBA00023303"/>
    </source>
</evidence>
<dbReference type="PRINTS" id="PR00169">
    <property type="entry name" value="KCHANNEL"/>
</dbReference>
<evidence type="ECO:0000256" key="4">
    <source>
        <dbReference type="ARBA" id="ARBA00022692"/>
    </source>
</evidence>
<dbReference type="Pfam" id="PF00520">
    <property type="entry name" value="Ion_trans"/>
    <property type="match status" value="1"/>
</dbReference>
<dbReference type="EMBL" id="CP046996">
    <property type="protein sequence ID" value="QHA00666.1"/>
    <property type="molecule type" value="Genomic_DNA"/>
</dbReference>
<keyword evidence="4 12" id="KW-0812">Transmembrane</keyword>
<keyword evidence="3" id="KW-0633">Potassium transport</keyword>
<feature type="transmembrane region" description="Helical" evidence="12">
    <location>
        <begin position="45"/>
        <end position="64"/>
    </location>
</feature>
<feature type="transmembrane region" description="Helical" evidence="12">
    <location>
        <begin position="168"/>
        <end position="189"/>
    </location>
</feature>
<evidence type="ECO:0000256" key="3">
    <source>
        <dbReference type="ARBA" id="ARBA00022538"/>
    </source>
</evidence>
<evidence type="ECO:0000256" key="8">
    <source>
        <dbReference type="ARBA" id="ARBA00022989"/>
    </source>
</evidence>
<dbReference type="AlphaFoldDB" id="A0A857DKK1"/>
<evidence type="ECO:0000313" key="15">
    <source>
        <dbReference type="Proteomes" id="UP000430508"/>
    </source>
</evidence>
<evidence type="ECO:0000256" key="9">
    <source>
        <dbReference type="ARBA" id="ARBA00023065"/>
    </source>
</evidence>
<dbReference type="Gene3D" id="1.10.287.70">
    <property type="match status" value="1"/>
</dbReference>
<name>A0A857DKK1_9FIRM</name>
<sequence length="294" mass="33153">MVKESHRDKTEKVKTGENNKNLSLKDRLFTIVFENDTHAGRSFDIALLWLILLSILVVCLESLPNLNQDYRTILSGAEWVITLLFTIEYIIRIWVVRNKLRYLKSFFGVTDLLAILPTYLSIFIAGSQFALIFRVFRLLRIFRILKLGRYVGESYSLINALKASRYKIIVFLQAVLVVVVIVGTMMYLIEGETSGFDSIPASIYWAIVTLTTVGFGDITPVTPLGRIVASMLMLLGYGIIAVPTGIVSAELAKNRNIKASTRTCPNCRLVIQDEGDNYCKNCGLQLEKKENNKV</sequence>
<dbReference type="InterPro" id="IPR027359">
    <property type="entry name" value="Volt_channel_dom_sf"/>
</dbReference>
<organism evidence="14 15">
    <name type="scientific">Dehalobacter restrictus</name>
    <dbReference type="NCBI Taxonomy" id="55583"/>
    <lineage>
        <taxon>Bacteria</taxon>
        <taxon>Bacillati</taxon>
        <taxon>Bacillota</taxon>
        <taxon>Clostridia</taxon>
        <taxon>Eubacteriales</taxon>
        <taxon>Desulfitobacteriaceae</taxon>
        <taxon>Dehalobacter</taxon>
    </lineage>
</organism>
<protein>
    <submittedName>
        <fullName evidence="14">Ion transporter</fullName>
    </submittedName>
</protein>
<feature type="domain" description="Ion transport" evidence="13">
    <location>
        <begin position="41"/>
        <end position="253"/>
    </location>
</feature>
<keyword evidence="10 12" id="KW-0472">Membrane</keyword>
<evidence type="ECO:0000256" key="2">
    <source>
        <dbReference type="ARBA" id="ARBA00022448"/>
    </source>
</evidence>
<evidence type="ECO:0000256" key="7">
    <source>
        <dbReference type="ARBA" id="ARBA00022958"/>
    </source>
</evidence>
<dbReference type="GO" id="GO:0001508">
    <property type="term" value="P:action potential"/>
    <property type="evidence" value="ECO:0007669"/>
    <property type="project" value="TreeGrafter"/>
</dbReference>
<evidence type="ECO:0000256" key="5">
    <source>
        <dbReference type="ARBA" id="ARBA00022826"/>
    </source>
</evidence>
<dbReference type="GO" id="GO:0008076">
    <property type="term" value="C:voltage-gated potassium channel complex"/>
    <property type="evidence" value="ECO:0007669"/>
    <property type="project" value="InterPro"/>
</dbReference>
<keyword evidence="11" id="KW-0407">Ion channel</keyword>
<dbReference type="RefSeq" id="WP_019226308.1">
    <property type="nucleotide sequence ID" value="NZ_CP046996.1"/>
</dbReference>
<keyword evidence="8 12" id="KW-1133">Transmembrane helix</keyword>
<dbReference type="Gene3D" id="1.20.120.350">
    <property type="entry name" value="Voltage-gated potassium channels. Chain C"/>
    <property type="match status" value="1"/>
</dbReference>
<dbReference type="Proteomes" id="UP000430508">
    <property type="component" value="Chromosome"/>
</dbReference>
<feature type="transmembrane region" description="Helical" evidence="12">
    <location>
        <begin position="227"/>
        <end position="252"/>
    </location>
</feature>
<comment type="subcellular location">
    <subcellularLocation>
        <location evidence="1">Membrane</location>
        <topology evidence="1">Multi-pass membrane protein</topology>
    </subcellularLocation>
</comment>
<dbReference type="GO" id="GO:0005249">
    <property type="term" value="F:voltage-gated potassium channel activity"/>
    <property type="evidence" value="ECO:0007669"/>
    <property type="project" value="InterPro"/>
</dbReference>
<dbReference type="PANTHER" id="PTHR11537:SF254">
    <property type="entry name" value="POTASSIUM VOLTAGE-GATED CHANNEL PROTEIN SHAB"/>
    <property type="match status" value="1"/>
</dbReference>
<accession>A0A857DKK1</accession>
<reference evidence="14 15" key="1">
    <citation type="submission" date="2019-12" db="EMBL/GenBank/DDBJ databases">
        <title>Sequence classification of anaerobic respiratory reductive dehalogenases: First we see many, then we see few.</title>
        <authorList>
            <person name="Molenda O."/>
            <person name="Puentes Jacome L.A."/>
            <person name="Cao X."/>
            <person name="Nesbo C.L."/>
            <person name="Tang S."/>
            <person name="Morson N."/>
            <person name="Patron J."/>
            <person name="Lomheim L."/>
            <person name="Wishart D.S."/>
            <person name="Edwards E.A."/>
        </authorList>
    </citation>
    <scope>NUCLEOTIDE SEQUENCE [LARGE SCALE GENOMIC DNA]</scope>
    <source>
        <strain evidence="14 15">12DCA</strain>
    </source>
</reference>
<proteinExistence type="predicted"/>
<dbReference type="InterPro" id="IPR005821">
    <property type="entry name" value="Ion_trans_dom"/>
</dbReference>
<evidence type="ECO:0000313" key="14">
    <source>
        <dbReference type="EMBL" id="QHA00666.1"/>
    </source>
</evidence>
<dbReference type="InterPro" id="IPR028325">
    <property type="entry name" value="VG_K_chnl"/>
</dbReference>
<keyword evidence="9" id="KW-0406">Ion transport</keyword>